<evidence type="ECO:0000313" key="3">
    <source>
        <dbReference type="Proteomes" id="UP001219525"/>
    </source>
</evidence>
<evidence type="ECO:0000256" key="1">
    <source>
        <dbReference type="SAM" id="MobiDB-lite"/>
    </source>
</evidence>
<keyword evidence="3" id="KW-1185">Reference proteome</keyword>
<name>A0AAD6UPI2_9AGAR</name>
<sequence>MSSNGRRVRIAVKGSAMEQPASQISSQRINIRRPAKLPRKNASTHARAGIREQKLRLKDQRLRANRLSKLHVSREVANLSKALGDHKRLGVLGILSAYDKAAAGIYKPKSYTEQDRLRAFLIWKLAGNRVAHFAHRALGLPSKSTARRHITGLPIQASPGKPTVAEISKNISAAFDSEGLFTPELGLPRPVHAVLMYDEAATEKRVRYDVHSNRFVGPCRPHAQGRINLEFNSERDVEDLFAAVDDPDPARCVHIASEATVETVAKCSGVV</sequence>
<protein>
    <submittedName>
        <fullName evidence="2">Uncharacterized protein</fullName>
    </submittedName>
</protein>
<feature type="compositionally biased region" description="Polar residues" evidence="1">
    <location>
        <begin position="20"/>
        <end position="29"/>
    </location>
</feature>
<reference evidence="2" key="1">
    <citation type="submission" date="2023-03" db="EMBL/GenBank/DDBJ databases">
        <title>Massive genome expansion in bonnet fungi (Mycena s.s.) driven by repeated elements and novel gene families across ecological guilds.</title>
        <authorList>
            <consortium name="Lawrence Berkeley National Laboratory"/>
            <person name="Harder C.B."/>
            <person name="Miyauchi S."/>
            <person name="Viragh M."/>
            <person name="Kuo A."/>
            <person name="Thoen E."/>
            <person name="Andreopoulos B."/>
            <person name="Lu D."/>
            <person name="Skrede I."/>
            <person name="Drula E."/>
            <person name="Henrissat B."/>
            <person name="Morin E."/>
            <person name="Kohler A."/>
            <person name="Barry K."/>
            <person name="LaButti K."/>
            <person name="Morin E."/>
            <person name="Salamov A."/>
            <person name="Lipzen A."/>
            <person name="Mereny Z."/>
            <person name="Hegedus B."/>
            <person name="Baldrian P."/>
            <person name="Stursova M."/>
            <person name="Weitz H."/>
            <person name="Taylor A."/>
            <person name="Grigoriev I.V."/>
            <person name="Nagy L.G."/>
            <person name="Martin F."/>
            <person name="Kauserud H."/>
        </authorList>
    </citation>
    <scope>NUCLEOTIDE SEQUENCE</scope>
    <source>
        <strain evidence="2">9144</strain>
    </source>
</reference>
<feature type="region of interest" description="Disordered" evidence="1">
    <location>
        <begin position="14"/>
        <end position="47"/>
    </location>
</feature>
<dbReference type="EMBL" id="JARJCW010000125">
    <property type="protein sequence ID" value="KAJ7191999.1"/>
    <property type="molecule type" value="Genomic_DNA"/>
</dbReference>
<organism evidence="2 3">
    <name type="scientific">Mycena pura</name>
    <dbReference type="NCBI Taxonomy" id="153505"/>
    <lineage>
        <taxon>Eukaryota</taxon>
        <taxon>Fungi</taxon>
        <taxon>Dikarya</taxon>
        <taxon>Basidiomycota</taxon>
        <taxon>Agaricomycotina</taxon>
        <taxon>Agaricomycetes</taxon>
        <taxon>Agaricomycetidae</taxon>
        <taxon>Agaricales</taxon>
        <taxon>Marasmiineae</taxon>
        <taxon>Mycenaceae</taxon>
        <taxon>Mycena</taxon>
    </lineage>
</organism>
<comment type="caution">
    <text evidence="2">The sequence shown here is derived from an EMBL/GenBank/DDBJ whole genome shotgun (WGS) entry which is preliminary data.</text>
</comment>
<gene>
    <name evidence="2" type="ORF">GGX14DRAFT_578448</name>
</gene>
<proteinExistence type="predicted"/>
<dbReference type="Proteomes" id="UP001219525">
    <property type="component" value="Unassembled WGS sequence"/>
</dbReference>
<feature type="compositionally biased region" description="Basic residues" evidence="1">
    <location>
        <begin position="30"/>
        <end position="39"/>
    </location>
</feature>
<dbReference type="AlphaFoldDB" id="A0AAD6UPI2"/>
<accession>A0AAD6UPI2</accession>
<evidence type="ECO:0000313" key="2">
    <source>
        <dbReference type="EMBL" id="KAJ7191999.1"/>
    </source>
</evidence>